<reference evidence="1" key="1">
    <citation type="submission" date="2013-07" db="EMBL/GenBank/DDBJ databases">
        <title>The genome of Eucalyptus grandis.</title>
        <authorList>
            <person name="Schmutz J."/>
            <person name="Hayes R."/>
            <person name="Myburg A."/>
            <person name="Tuskan G."/>
            <person name="Grattapaglia D."/>
            <person name="Rokhsar D.S."/>
        </authorList>
    </citation>
    <scope>NUCLEOTIDE SEQUENCE</scope>
    <source>
        <tissue evidence="1">Leaf extractions</tissue>
    </source>
</reference>
<dbReference type="AlphaFoldDB" id="A0A059DE62"/>
<sequence>MQVGDCLSHAFNNLHSSTPVQFNYSYSSIQDLCQTAPLNKLIDQVNATPRGAEPVELDHIAVPDLSQHADFVLESLAVDR</sequence>
<protein>
    <submittedName>
        <fullName evidence="1">Uncharacterized protein</fullName>
    </submittedName>
</protein>
<evidence type="ECO:0000313" key="1">
    <source>
        <dbReference type="EMBL" id="KCW89028.1"/>
    </source>
</evidence>
<proteinExistence type="predicted"/>
<dbReference type="Gramene" id="KCW89028">
    <property type="protein sequence ID" value="KCW89028"/>
    <property type="gene ID" value="EUGRSUZ_A01355"/>
</dbReference>
<organism evidence="1">
    <name type="scientific">Eucalyptus grandis</name>
    <name type="common">Flooded gum</name>
    <dbReference type="NCBI Taxonomy" id="71139"/>
    <lineage>
        <taxon>Eukaryota</taxon>
        <taxon>Viridiplantae</taxon>
        <taxon>Streptophyta</taxon>
        <taxon>Embryophyta</taxon>
        <taxon>Tracheophyta</taxon>
        <taxon>Spermatophyta</taxon>
        <taxon>Magnoliopsida</taxon>
        <taxon>eudicotyledons</taxon>
        <taxon>Gunneridae</taxon>
        <taxon>Pentapetalae</taxon>
        <taxon>rosids</taxon>
        <taxon>malvids</taxon>
        <taxon>Myrtales</taxon>
        <taxon>Myrtaceae</taxon>
        <taxon>Myrtoideae</taxon>
        <taxon>Eucalypteae</taxon>
        <taxon>Eucalyptus</taxon>
    </lineage>
</organism>
<accession>A0A059DE62</accession>
<dbReference type="EMBL" id="KK198753">
    <property type="protein sequence ID" value="KCW89028.1"/>
    <property type="molecule type" value="Genomic_DNA"/>
</dbReference>
<gene>
    <name evidence="1" type="ORF">EUGRSUZ_A01355</name>
</gene>
<name>A0A059DE62_EUCGR</name>
<dbReference type="InParanoid" id="A0A059DE62"/>